<evidence type="ECO:0000313" key="1">
    <source>
        <dbReference type="EMBL" id="KYQ59328.1"/>
    </source>
</evidence>
<protein>
    <submittedName>
        <fullName evidence="1">Uncharacterized protein</fullName>
    </submittedName>
</protein>
<sequence>MLPRQFKEATAEFIVSAVMKRITVGSIGKTIVFRGTDRDLVRSLAEIPSFMIYIRYVGVGWS</sequence>
<gene>
    <name evidence="1" type="ORF">ALC60_01638</name>
</gene>
<dbReference type="Proteomes" id="UP000075809">
    <property type="component" value="Unassembled WGS sequence"/>
</dbReference>
<evidence type="ECO:0000313" key="2">
    <source>
        <dbReference type="Proteomes" id="UP000075809"/>
    </source>
</evidence>
<reference evidence="1 2" key="1">
    <citation type="submission" date="2015-09" db="EMBL/GenBank/DDBJ databases">
        <title>Trachymyrmex zeteki WGS genome.</title>
        <authorList>
            <person name="Nygaard S."/>
            <person name="Hu H."/>
            <person name="Boomsma J."/>
            <person name="Zhang G."/>
        </authorList>
    </citation>
    <scope>NUCLEOTIDE SEQUENCE [LARGE SCALE GENOMIC DNA]</scope>
    <source>
        <strain evidence="1">Tzet28-1</strain>
        <tissue evidence="1">Whole body</tissue>
    </source>
</reference>
<dbReference type="EMBL" id="KQ982174">
    <property type="protein sequence ID" value="KYQ59328.1"/>
    <property type="molecule type" value="Genomic_DNA"/>
</dbReference>
<proteinExistence type="predicted"/>
<name>A0A151XGA8_9HYME</name>
<dbReference type="AlphaFoldDB" id="A0A151XGA8"/>
<organism evidence="1 2">
    <name type="scientific">Mycetomoellerius zeteki</name>
    <dbReference type="NCBI Taxonomy" id="64791"/>
    <lineage>
        <taxon>Eukaryota</taxon>
        <taxon>Metazoa</taxon>
        <taxon>Ecdysozoa</taxon>
        <taxon>Arthropoda</taxon>
        <taxon>Hexapoda</taxon>
        <taxon>Insecta</taxon>
        <taxon>Pterygota</taxon>
        <taxon>Neoptera</taxon>
        <taxon>Endopterygota</taxon>
        <taxon>Hymenoptera</taxon>
        <taxon>Apocrita</taxon>
        <taxon>Aculeata</taxon>
        <taxon>Formicoidea</taxon>
        <taxon>Formicidae</taxon>
        <taxon>Myrmicinae</taxon>
        <taxon>Mycetomoellerius</taxon>
    </lineage>
</organism>
<accession>A0A151XGA8</accession>
<keyword evidence="2" id="KW-1185">Reference proteome</keyword>